<evidence type="ECO:0000259" key="14">
    <source>
        <dbReference type="PROSITE" id="PS51217"/>
    </source>
</evidence>
<name>A0A2H5Y9D7_9CHLR</name>
<dbReference type="InterPro" id="IPR000212">
    <property type="entry name" value="DNA_helicase_UvrD/REP"/>
</dbReference>
<dbReference type="EC" id="5.6.2.4" evidence="9"/>
<dbReference type="InterPro" id="IPR027417">
    <property type="entry name" value="P-loop_NTPase"/>
</dbReference>
<dbReference type="Pfam" id="PF13361">
    <property type="entry name" value="UvrD_C"/>
    <property type="match status" value="1"/>
</dbReference>
<dbReference type="PANTHER" id="PTHR11070:SF2">
    <property type="entry name" value="ATP-DEPENDENT DNA HELICASE SRS2"/>
    <property type="match status" value="1"/>
</dbReference>
<dbReference type="InterPro" id="IPR014017">
    <property type="entry name" value="DNA_helicase_UvrD-like_C"/>
</dbReference>
<dbReference type="GO" id="GO:0016887">
    <property type="term" value="F:ATP hydrolysis activity"/>
    <property type="evidence" value="ECO:0007669"/>
    <property type="project" value="RHEA"/>
</dbReference>
<evidence type="ECO:0000256" key="4">
    <source>
        <dbReference type="ARBA" id="ARBA00022806"/>
    </source>
</evidence>
<dbReference type="Pfam" id="PF21196">
    <property type="entry name" value="PcrA_UvrD_tudor"/>
    <property type="match status" value="1"/>
</dbReference>
<evidence type="ECO:0000256" key="2">
    <source>
        <dbReference type="ARBA" id="ARBA00022741"/>
    </source>
</evidence>
<feature type="domain" description="UvrD-like helicase ATP-binding" evidence="13">
    <location>
        <begin position="9"/>
        <end position="286"/>
    </location>
</feature>
<keyword evidence="3 11" id="KW-0378">Hydrolase</keyword>
<evidence type="ECO:0000256" key="11">
    <source>
        <dbReference type="PROSITE-ProRule" id="PRU00560"/>
    </source>
</evidence>
<proteinExistence type="inferred from homology"/>
<evidence type="ECO:0000256" key="10">
    <source>
        <dbReference type="ARBA" id="ARBA00048988"/>
    </source>
</evidence>
<gene>
    <name evidence="15" type="primary">pcrA</name>
    <name evidence="15" type="ORF">HRbin22_02322</name>
</gene>
<dbReference type="FunFam" id="1.10.486.10:FF:000003">
    <property type="entry name" value="ATP-dependent DNA helicase"/>
    <property type="match status" value="1"/>
</dbReference>
<dbReference type="FunFam" id="1.10.10.160:FF:000001">
    <property type="entry name" value="ATP-dependent DNA helicase"/>
    <property type="match status" value="1"/>
</dbReference>
<keyword evidence="2 11" id="KW-0547">Nucleotide-binding</keyword>
<keyword evidence="4 11" id="KW-0347">Helicase</keyword>
<dbReference type="GO" id="GO:0033202">
    <property type="term" value="C:DNA helicase complex"/>
    <property type="evidence" value="ECO:0007669"/>
    <property type="project" value="TreeGrafter"/>
</dbReference>
<feature type="compositionally biased region" description="Basic and acidic residues" evidence="12">
    <location>
        <begin position="656"/>
        <end position="666"/>
    </location>
</feature>
<dbReference type="GO" id="GO:0009314">
    <property type="term" value="P:response to radiation"/>
    <property type="evidence" value="ECO:0007669"/>
    <property type="project" value="UniProtKB-ARBA"/>
</dbReference>
<dbReference type="InterPro" id="IPR014016">
    <property type="entry name" value="UvrD-like_ATP-bd"/>
</dbReference>
<dbReference type="GO" id="GO:0005524">
    <property type="term" value="F:ATP binding"/>
    <property type="evidence" value="ECO:0007669"/>
    <property type="project" value="UniProtKB-UniRule"/>
</dbReference>
<dbReference type="AlphaFoldDB" id="A0A2H5Y9D7"/>
<dbReference type="Gene3D" id="1.10.486.10">
    <property type="entry name" value="PCRA, domain 4"/>
    <property type="match status" value="1"/>
</dbReference>
<keyword evidence="6" id="KW-0238">DNA-binding</keyword>
<evidence type="ECO:0000313" key="15">
    <source>
        <dbReference type="EMBL" id="GBD10059.1"/>
    </source>
</evidence>
<dbReference type="Proteomes" id="UP000236642">
    <property type="component" value="Unassembled WGS sequence"/>
</dbReference>
<dbReference type="Pfam" id="PF00580">
    <property type="entry name" value="UvrD-helicase"/>
    <property type="match status" value="1"/>
</dbReference>
<dbReference type="GO" id="GO:0003677">
    <property type="term" value="F:DNA binding"/>
    <property type="evidence" value="ECO:0007669"/>
    <property type="project" value="UniProtKB-KW"/>
</dbReference>
<dbReference type="CDD" id="cd17932">
    <property type="entry name" value="DEXQc_UvrD"/>
    <property type="match status" value="1"/>
</dbReference>
<evidence type="ECO:0000256" key="3">
    <source>
        <dbReference type="ARBA" id="ARBA00022801"/>
    </source>
</evidence>
<keyword evidence="7" id="KW-0413">Isomerase</keyword>
<evidence type="ECO:0000256" key="12">
    <source>
        <dbReference type="SAM" id="MobiDB-lite"/>
    </source>
</evidence>
<reference evidence="16" key="1">
    <citation type="submission" date="2017-09" db="EMBL/GenBank/DDBJ databases">
        <title>Metaegenomics of thermophilic ammonia-oxidizing enrichment culture.</title>
        <authorList>
            <person name="Kato S."/>
            <person name="Suzuki K."/>
        </authorList>
    </citation>
    <scope>NUCLEOTIDE SEQUENCE [LARGE SCALE GENOMIC DNA]</scope>
</reference>
<dbReference type="CDD" id="cd18807">
    <property type="entry name" value="SF1_C_UvrD"/>
    <property type="match status" value="1"/>
</dbReference>
<dbReference type="GO" id="GO:0000725">
    <property type="term" value="P:recombinational repair"/>
    <property type="evidence" value="ECO:0007669"/>
    <property type="project" value="TreeGrafter"/>
</dbReference>
<accession>A0A2H5Y9D7</accession>
<comment type="catalytic activity">
    <reaction evidence="8">
        <text>Couples ATP hydrolysis with the unwinding of duplex DNA by translocating in the 3'-5' direction.</text>
        <dbReference type="EC" id="5.6.2.4"/>
    </reaction>
</comment>
<feature type="domain" description="UvrD-like helicase C-terminal" evidence="14">
    <location>
        <begin position="287"/>
        <end position="569"/>
    </location>
</feature>
<evidence type="ECO:0000256" key="6">
    <source>
        <dbReference type="ARBA" id="ARBA00023125"/>
    </source>
</evidence>
<comment type="similarity">
    <text evidence="1">Belongs to the helicase family. UvrD subfamily.</text>
</comment>
<feature type="binding site" evidence="11">
    <location>
        <begin position="30"/>
        <end position="37"/>
    </location>
    <ligand>
        <name>ATP</name>
        <dbReference type="ChEBI" id="CHEBI:30616"/>
    </ligand>
</feature>
<evidence type="ECO:0000256" key="9">
    <source>
        <dbReference type="ARBA" id="ARBA00034808"/>
    </source>
</evidence>
<protein>
    <recommendedName>
        <fullName evidence="9">DNA 3'-5' helicase</fullName>
        <ecNumber evidence="9">5.6.2.4</ecNumber>
    </recommendedName>
</protein>
<keyword evidence="5 11" id="KW-0067">ATP-binding</keyword>
<comment type="catalytic activity">
    <reaction evidence="10">
        <text>ATP + H2O = ADP + phosphate + H(+)</text>
        <dbReference type="Rhea" id="RHEA:13065"/>
        <dbReference type="ChEBI" id="CHEBI:15377"/>
        <dbReference type="ChEBI" id="CHEBI:15378"/>
        <dbReference type="ChEBI" id="CHEBI:30616"/>
        <dbReference type="ChEBI" id="CHEBI:43474"/>
        <dbReference type="ChEBI" id="CHEBI:456216"/>
        <dbReference type="EC" id="5.6.2.4"/>
    </reaction>
</comment>
<dbReference type="PANTHER" id="PTHR11070">
    <property type="entry name" value="UVRD / RECB / PCRA DNA HELICASE FAMILY MEMBER"/>
    <property type="match status" value="1"/>
</dbReference>
<evidence type="ECO:0000313" key="16">
    <source>
        <dbReference type="Proteomes" id="UP000236642"/>
    </source>
</evidence>
<evidence type="ECO:0000259" key="13">
    <source>
        <dbReference type="PROSITE" id="PS51198"/>
    </source>
</evidence>
<dbReference type="PROSITE" id="PS51198">
    <property type="entry name" value="UVRD_HELICASE_ATP_BIND"/>
    <property type="match status" value="1"/>
</dbReference>
<sequence length="736" mass="84193">MSHRPSFLKDLNPSQQAAVTAPDGPILVLAGPGSGKTRVLTYRIAYLLTVRRVSPFHILAVTFTNKAAEEMRSRLEAMFGERAAELTLGTFHAICARFLRREASLLGLNPQFVIYDEEDQLEAIRQALRDLNLDERRYRPGALRAAISRAKNEFIRPDDYPVRTYFDEIVARVYSRYEERLRAADALDFDDLLLRAVELFENHPEALARYQDRYRHILVDEFQDTNTVQVFLLRQLASRHRNLFCVGDEDQSIYGWRGADFRNVIRFREHFPDARIIVLEENYRSTRTILEAAQSVIRFNTERYNEKRLVAARGPGSPIAVYEAFDEEDEADFVVRRIQELIETRGVRPQEIAVMYRTNAQSRALEEAFVRAGLPYRLVGGVRFYQRREIKDLLAYLRLVLNPHDDLSLVRVLNVPPRGIGPATLAKLTALAQRQKISLFTAIEQATGGTAGLSLSQKIRHALADLIGQIRAWQAVRERMGVAELLRRIIDEVGYAEYLESLEEVDREIGGRRWDNVLELLRVAASYRPGDFEDPLAAFLGEAALISDVDTLRDDVDAPILLTLHAAKGLEFEVVFITGLEEGLLPHSRSIDEPAALEEERRLFYVGMTRAKDLLFLTYAFRRYDEIRTPSRFLREIPRELWSAVPGHRTPRVPPSRRDRKTEALRETPVAPPARLRFRPGTRVQHPRFGEGLVLESRWVGSDEEVVVMFEEAGLKRLLAGFANLQILPDPTRPSS</sequence>
<dbReference type="GO" id="GO:0043138">
    <property type="term" value="F:3'-5' DNA helicase activity"/>
    <property type="evidence" value="ECO:0007669"/>
    <property type="project" value="UniProtKB-EC"/>
</dbReference>
<feature type="region of interest" description="Disordered" evidence="12">
    <location>
        <begin position="648"/>
        <end position="671"/>
    </location>
</feature>
<dbReference type="Gene3D" id="1.10.10.160">
    <property type="match status" value="1"/>
</dbReference>
<comment type="caution">
    <text evidence="15">The sequence shown here is derived from an EMBL/GenBank/DDBJ whole genome shotgun (WGS) entry which is preliminary data.</text>
</comment>
<evidence type="ECO:0000256" key="5">
    <source>
        <dbReference type="ARBA" id="ARBA00022840"/>
    </source>
</evidence>
<dbReference type="GO" id="GO:0005829">
    <property type="term" value="C:cytosol"/>
    <property type="evidence" value="ECO:0007669"/>
    <property type="project" value="TreeGrafter"/>
</dbReference>
<organism evidence="15 16">
    <name type="scientific">Candidatus Thermoflexus japonica</name>
    <dbReference type="NCBI Taxonomy" id="2035417"/>
    <lineage>
        <taxon>Bacteria</taxon>
        <taxon>Bacillati</taxon>
        <taxon>Chloroflexota</taxon>
        <taxon>Thermoflexia</taxon>
        <taxon>Thermoflexales</taxon>
        <taxon>Thermoflexaceae</taxon>
        <taxon>Thermoflexus</taxon>
    </lineage>
</organism>
<dbReference type="EMBL" id="BEHY01000100">
    <property type="protein sequence ID" value="GBD10059.1"/>
    <property type="molecule type" value="Genomic_DNA"/>
</dbReference>
<evidence type="ECO:0000256" key="1">
    <source>
        <dbReference type="ARBA" id="ARBA00009922"/>
    </source>
</evidence>
<dbReference type="InterPro" id="IPR013986">
    <property type="entry name" value="DExx_box_DNA_helicase_dom_sf"/>
</dbReference>
<dbReference type="PROSITE" id="PS51217">
    <property type="entry name" value="UVRD_HELICASE_CTER"/>
    <property type="match status" value="1"/>
</dbReference>
<evidence type="ECO:0000256" key="8">
    <source>
        <dbReference type="ARBA" id="ARBA00034617"/>
    </source>
</evidence>
<dbReference type="Gene3D" id="3.40.50.300">
    <property type="entry name" value="P-loop containing nucleotide triphosphate hydrolases"/>
    <property type="match status" value="2"/>
</dbReference>
<evidence type="ECO:0000256" key="7">
    <source>
        <dbReference type="ARBA" id="ARBA00023235"/>
    </source>
</evidence>
<dbReference type="SUPFAM" id="SSF52540">
    <property type="entry name" value="P-loop containing nucleoside triphosphate hydrolases"/>
    <property type="match status" value="1"/>
</dbReference>